<dbReference type="AlphaFoldDB" id="A0A5C3LRK1"/>
<evidence type="ECO:0000313" key="2">
    <source>
        <dbReference type="EMBL" id="TFK35799.1"/>
    </source>
</evidence>
<feature type="region of interest" description="Disordered" evidence="1">
    <location>
        <begin position="215"/>
        <end position="237"/>
    </location>
</feature>
<feature type="compositionally biased region" description="Polar residues" evidence="1">
    <location>
        <begin position="228"/>
        <end position="237"/>
    </location>
</feature>
<organism evidence="2 3">
    <name type="scientific">Crucibulum laeve</name>
    <dbReference type="NCBI Taxonomy" id="68775"/>
    <lineage>
        <taxon>Eukaryota</taxon>
        <taxon>Fungi</taxon>
        <taxon>Dikarya</taxon>
        <taxon>Basidiomycota</taxon>
        <taxon>Agaricomycotina</taxon>
        <taxon>Agaricomycetes</taxon>
        <taxon>Agaricomycetidae</taxon>
        <taxon>Agaricales</taxon>
        <taxon>Agaricineae</taxon>
        <taxon>Nidulariaceae</taxon>
        <taxon>Crucibulum</taxon>
    </lineage>
</organism>
<feature type="region of interest" description="Disordered" evidence="1">
    <location>
        <begin position="462"/>
        <end position="487"/>
    </location>
</feature>
<accession>A0A5C3LRK1</accession>
<evidence type="ECO:0000313" key="3">
    <source>
        <dbReference type="Proteomes" id="UP000308652"/>
    </source>
</evidence>
<dbReference type="OrthoDB" id="2534759at2759"/>
<dbReference type="PANTHER" id="PTHR38702">
    <property type="entry name" value="CALPONIN-HOMOLOGY (CH) DOMAIN-CONTAINING PROTEIN"/>
    <property type="match status" value="1"/>
</dbReference>
<feature type="region of interest" description="Disordered" evidence="1">
    <location>
        <begin position="612"/>
        <end position="641"/>
    </location>
</feature>
<name>A0A5C3LRK1_9AGAR</name>
<gene>
    <name evidence="2" type="ORF">BDQ12DRAFT_687574</name>
</gene>
<protein>
    <submittedName>
        <fullName evidence="2">Uncharacterized protein</fullName>
    </submittedName>
</protein>
<keyword evidence="3" id="KW-1185">Reference proteome</keyword>
<dbReference type="STRING" id="68775.A0A5C3LRK1"/>
<proteinExistence type="predicted"/>
<sequence length="684" mass="75056">MASDSSTSTTPMVLTPDSTGGGSPESAALKKSRRQTAFYPNMKSTNKPLKPFSRSAAKRESVMALGSIEHLQHYFTKTGIAAKKNPLEKLQHGLVPAIGGLSHVHTHPSLGSLAEFDLPPSPAVPSPPRALFSPHVKSYETDPDTLVPGVIHDLITVSKAWRIDSYGSSLLEPGASSSSFDVLDVLKTTTHAIRSIRNYLFSLPDESAGTIRAQFRPKTLTPSLPPKATSTPSLTTQPDPLVLIRKSALEVLTVLRDLEERCRLPLTDDAYDAQSDGGGSRGGSHSRVASPGSRSLELPVEEANSLEIEPEGIHEFDPDTSVSFSLVQVQGRYESVPVWEDEDDQDEVQEEEKKERWDERLVLGTGWLYRQDVTLAELGREKGVVSSYLDVVDEVLFGGKKGDISGKEAERGWEREKRLRGSRTKRRVSAGDVGSGTSAVAALEGKRRVSTGMLATMKGMSLSEEPEEMEGIGEEEEEDSVDDEDLPDWARRRTFAEDELGRAHAMLVSFLPSHLLPVLAPSSSRTTFLEGLSSGQLLCVAYNSCVRKSKKPWGYVNKDGIHDIVALEEAARQDGDGEKVKKGWTFRRTDNLRLWAGALKIRYMLPIQVPSQPFRQESGTNTPASSGTPMNSPGPKAQHFARSTEPPLIFDAKIVAKRDDGWEDMLEAVLLRWVQKAVDERRNA</sequence>
<feature type="compositionally biased region" description="Polar residues" evidence="1">
    <location>
        <begin position="612"/>
        <end position="631"/>
    </location>
</feature>
<dbReference type="Proteomes" id="UP000308652">
    <property type="component" value="Unassembled WGS sequence"/>
</dbReference>
<feature type="region of interest" description="Disordered" evidence="1">
    <location>
        <begin position="1"/>
        <end position="54"/>
    </location>
</feature>
<dbReference type="EMBL" id="ML213618">
    <property type="protein sequence ID" value="TFK35799.1"/>
    <property type="molecule type" value="Genomic_DNA"/>
</dbReference>
<feature type="compositionally biased region" description="Acidic residues" evidence="1">
    <location>
        <begin position="464"/>
        <end position="487"/>
    </location>
</feature>
<dbReference type="PANTHER" id="PTHR38702:SF1">
    <property type="entry name" value="CALPONIN-HOMOLOGY (CH) DOMAIN-CONTAINING PROTEIN"/>
    <property type="match status" value="1"/>
</dbReference>
<reference evidence="2 3" key="1">
    <citation type="journal article" date="2019" name="Nat. Ecol. Evol.">
        <title>Megaphylogeny resolves global patterns of mushroom evolution.</title>
        <authorList>
            <person name="Varga T."/>
            <person name="Krizsan K."/>
            <person name="Foldi C."/>
            <person name="Dima B."/>
            <person name="Sanchez-Garcia M."/>
            <person name="Sanchez-Ramirez S."/>
            <person name="Szollosi G.J."/>
            <person name="Szarkandi J.G."/>
            <person name="Papp V."/>
            <person name="Albert L."/>
            <person name="Andreopoulos W."/>
            <person name="Angelini C."/>
            <person name="Antonin V."/>
            <person name="Barry K.W."/>
            <person name="Bougher N.L."/>
            <person name="Buchanan P."/>
            <person name="Buyck B."/>
            <person name="Bense V."/>
            <person name="Catcheside P."/>
            <person name="Chovatia M."/>
            <person name="Cooper J."/>
            <person name="Damon W."/>
            <person name="Desjardin D."/>
            <person name="Finy P."/>
            <person name="Geml J."/>
            <person name="Haridas S."/>
            <person name="Hughes K."/>
            <person name="Justo A."/>
            <person name="Karasinski D."/>
            <person name="Kautmanova I."/>
            <person name="Kiss B."/>
            <person name="Kocsube S."/>
            <person name="Kotiranta H."/>
            <person name="LaButti K.M."/>
            <person name="Lechner B.E."/>
            <person name="Liimatainen K."/>
            <person name="Lipzen A."/>
            <person name="Lukacs Z."/>
            <person name="Mihaltcheva S."/>
            <person name="Morgado L.N."/>
            <person name="Niskanen T."/>
            <person name="Noordeloos M.E."/>
            <person name="Ohm R.A."/>
            <person name="Ortiz-Santana B."/>
            <person name="Ovrebo C."/>
            <person name="Racz N."/>
            <person name="Riley R."/>
            <person name="Savchenko A."/>
            <person name="Shiryaev A."/>
            <person name="Soop K."/>
            <person name="Spirin V."/>
            <person name="Szebenyi C."/>
            <person name="Tomsovsky M."/>
            <person name="Tulloss R.E."/>
            <person name="Uehling J."/>
            <person name="Grigoriev I.V."/>
            <person name="Vagvolgyi C."/>
            <person name="Papp T."/>
            <person name="Martin F.M."/>
            <person name="Miettinen O."/>
            <person name="Hibbett D.S."/>
            <person name="Nagy L.G."/>
        </authorList>
    </citation>
    <scope>NUCLEOTIDE SEQUENCE [LARGE SCALE GENOMIC DNA]</scope>
    <source>
        <strain evidence="2 3">CBS 166.37</strain>
    </source>
</reference>
<feature type="region of interest" description="Disordered" evidence="1">
    <location>
        <begin position="269"/>
        <end position="298"/>
    </location>
</feature>
<evidence type="ECO:0000256" key="1">
    <source>
        <dbReference type="SAM" id="MobiDB-lite"/>
    </source>
</evidence>
<feature type="compositionally biased region" description="Polar residues" evidence="1">
    <location>
        <begin position="1"/>
        <end position="18"/>
    </location>
</feature>